<feature type="domain" description="HAMP" evidence="10">
    <location>
        <begin position="213"/>
        <end position="266"/>
    </location>
</feature>
<dbReference type="AlphaFoldDB" id="A0A178MKN9"/>
<evidence type="ECO:0000259" key="9">
    <source>
        <dbReference type="PROSITE" id="PS50192"/>
    </source>
</evidence>
<dbReference type="PROSITE" id="PS50111">
    <property type="entry name" value="CHEMOTAXIS_TRANSDUC_2"/>
    <property type="match status" value="1"/>
</dbReference>
<name>A0A178MKN9_9PROT</name>
<keyword evidence="3 5" id="KW-0807">Transducer</keyword>
<keyword evidence="2" id="KW-0997">Cell inner membrane</keyword>
<evidence type="ECO:0000256" key="2">
    <source>
        <dbReference type="ARBA" id="ARBA00022519"/>
    </source>
</evidence>
<dbReference type="SMART" id="SM00304">
    <property type="entry name" value="HAMP"/>
    <property type="match status" value="1"/>
</dbReference>
<evidence type="ECO:0000256" key="4">
    <source>
        <dbReference type="ARBA" id="ARBA00029447"/>
    </source>
</evidence>
<sequence>MFANMRIASRLLIQVVISAVLVAIIAFMGFNGMATMEARMKSMYEDRVVSLGELSKMLDSLHRIRVRMLWAEDAPDQAAREVHLTKVAEYDAVIAKEFKAYSTTVLTPEEKVLADRFAAQMEALRNDQVTFVTALSVGDRAKADAIIASAGEPAKRMVAVTDTVKTLMELQVRVSRDDYGSAEATYDKTRDSSLLIIVIGLAAAGGLAWAIIRSITVPVAASIQVMDRLARDDTSVEVTGQDRRDEVGDIARAVQVFKQNALDKKRMEAEAAEAKRRAEEAHRADMQQMAAAFESSVGQVVSGVAGASAEMEHTAQSMSALAGQVSSQAAAVAAASEEAAANVQTVAAATEELSSSVSEIGRQVSESARVARNAVDETAHTDAIVRGLAEAAGRIGEVIGLINDIAAQTNLLALNATIEAARAGEAGKGFAVVAGEVKNLANQTARATDEIAQQINSVQSETNRAVDAIRSVSSTIGRIDEIASAIASAVEEQSAATQEIARNVEEAARGTQEVSSNIAGVTQAAAETGQASATVLEAARGLSVQSGILGRTVGDFVAKVRNG</sequence>
<keyword evidence="7" id="KW-0472">Membrane</keyword>
<gene>
    <name evidence="11" type="ORF">A6A04_03115</name>
</gene>
<feature type="transmembrane region" description="Helical" evidence="7">
    <location>
        <begin position="194"/>
        <end position="212"/>
    </location>
</feature>
<feature type="domain" description="Methyl-accepting transducer" evidence="8">
    <location>
        <begin position="307"/>
        <end position="529"/>
    </location>
</feature>
<feature type="domain" description="T-SNARE coiled-coil homology" evidence="9">
    <location>
        <begin position="459"/>
        <end position="521"/>
    </location>
</feature>
<dbReference type="Pfam" id="PF00015">
    <property type="entry name" value="MCPsignal"/>
    <property type="match status" value="1"/>
</dbReference>
<dbReference type="GO" id="GO:0007165">
    <property type="term" value="P:signal transduction"/>
    <property type="evidence" value="ECO:0007669"/>
    <property type="project" value="UniProtKB-KW"/>
</dbReference>
<dbReference type="Pfam" id="PF12729">
    <property type="entry name" value="4HB_MCP_1"/>
    <property type="match status" value="1"/>
</dbReference>
<dbReference type="SMART" id="SM00283">
    <property type="entry name" value="MA"/>
    <property type="match status" value="1"/>
</dbReference>
<dbReference type="STRING" id="1285242.A6A04_03115"/>
<dbReference type="Gene3D" id="1.10.287.950">
    <property type="entry name" value="Methyl-accepting chemotaxis protein"/>
    <property type="match status" value="1"/>
</dbReference>
<dbReference type="Gene3D" id="6.10.340.10">
    <property type="match status" value="1"/>
</dbReference>
<evidence type="ECO:0000256" key="3">
    <source>
        <dbReference type="ARBA" id="ARBA00023224"/>
    </source>
</evidence>
<organism evidence="11 12">
    <name type="scientific">Paramagnetospirillum marisnigri</name>
    <dbReference type="NCBI Taxonomy" id="1285242"/>
    <lineage>
        <taxon>Bacteria</taxon>
        <taxon>Pseudomonadati</taxon>
        <taxon>Pseudomonadota</taxon>
        <taxon>Alphaproteobacteria</taxon>
        <taxon>Rhodospirillales</taxon>
        <taxon>Magnetospirillaceae</taxon>
        <taxon>Paramagnetospirillum</taxon>
    </lineage>
</organism>
<dbReference type="InterPro" id="IPR024478">
    <property type="entry name" value="HlyB_4HB_MCP"/>
</dbReference>
<dbReference type="InterPro" id="IPR000727">
    <property type="entry name" value="T_SNARE_dom"/>
</dbReference>
<dbReference type="SUPFAM" id="SSF58104">
    <property type="entry name" value="Methyl-accepting chemotaxis protein (MCP) signaling domain"/>
    <property type="match status" value="1"/>
</dbReference>
<comment type="caution">
    <text evidence="11">The sequence shown here is derived from an EMBL/GenBank/DDBJ whole genome shotgun (WGS) entry which is preliminary data.</text>
</comment>
<dbReference type="RefSeq" id="WP_068493451.1">
    <property type="nucleotide sequence ID" value="NZ_LWQT01000066.1"/>
</dbReference>
<proteinExistence type="inferred from homology"/>
<evidence type="ECO:0000256" key="1">
    <source>
        <dbReference type="ARBA" id="ARBA00004429"/>
    </source>
</evidence>
<evidence type="ECO:0000256" key="7">
    <source>
        <dbReference type="SAM" id="Phobius"/>
    </source>
</evidence>
<evidence type="ECO:0000259" key="8">
    <source>
        <dbReference type="PROSITE" id="PS50111"/>
    </source>
</evidence>
<dbReference type="PROSITE" id="PS50192">
    <property type="entry name" value="T_SNARE"/>
    <property type="match status" value="1"/>
</dbReference>
<comment type="subcellular location">
    <subcellularLocation>
        <location evidence="1">Cell inner membrane</location>
        <topology evidence="1">Multi-pass membrane protein</topology>
    </subcellularLocation>
</comment>
<feature type="coiled-coil region" evidence="6">
    <location>
        <begin position="262"/>
        <end position="289"/>
    </location>
</feature>
<keyword evidence="2" id="KW-1003">Cell membrane</keyword>
<evidence type="ECO:0000256" key="5">
    <source>
        <dbReference type="PROSITE-ProRule" id="PRU00284"/>
    </source>
</evidence>
<dbReference type="EMBL" id="LWQT01000066">
    <property type="protein sequence ID" value="OAN49123.1"/>
    <property type="molecule type" value="Genomic_DNA"/>
</dbReference>
<accession>A0A178MKN9</accession>
<dbReference type="OrthoDB" id="3378718at2"/>
<dbReference type="GO" id="GO:0005886">
    <property type="term" value="C:plasma membrane"/>
    <property type="evidence" value="ECO:0007669"/>
    <property type="project" value="UniProtKB-SubCell"/>
</dbReference>
<evidence type="ECO:0000259" key="10">
    <source>
        <dbReference type="PROSITE" id="PS50885"/>
    </source>
</evidence>
<dbReference type="InterPro" id="IPR004089">
    <property type="entry name" value="MCPsignal_dom"/>
</dbReference>
<feature type="transmembrane region" description="Helical" evidence="7">
    <location>
        <begin position="12"/>
        <end position="34"/>
    </location>
</feature>
<dbReference type="GO" id="GO:0004888">
    <property type="term" value="F:transmembrane signaling receptor activity"/>
    <property type="evidence" value="ECO:0007669"/>
    <property type="project" value="InterPro"/>
</dbReference>
<protein>
    <submittedName>
        <fullName evidence="11">Chemotaxis protein</fullName>
    </submittedName>
</protein>
<dbReference type="PANTHER" id="PTHR32089:SF112">
    <property type="entry name" value="LYSOZYME-LIKE PROTEIN-RELATED"/>
    <property type="match status" value="1"/>
</dbReference>
<evidence type="ECO:0000313" key="12">
    <source>
        <dbReference type="Proteomes" id="UP000078428"/>
    </source>
</evidence>
<keyword evidence="7" id="KW-1133">Transmembrane helix</keyword>
<keyword evidence="7" id="KW-0812">Transmembrane</keyword>
<dbReference type="InterPro" id="IPR004090">
    <property type="entry name" value="Chemotax_Me-accpt_rcpt"/>
</dbReference>
<dbReference type="InterPro" id="IPR003660">
    <property type="entry name" value="HAMP_dom"/>
</dbReference>
<dbReference type="Pfam" id="PF00672">
    <property type="entry name" value="HAMP"/>
    <property type="match status" value="1"/>
</dbReference>
<comment type="similarity">
    <text evidence="4">Belongs to the methyl-accepting chemotaxis (MCP) protein family.</text>
</comment>
<dbReference type="Proteomes" id="UP000078428">
    <property type="component" value="Unassembled WGS sequence"/>
</dbReference>
<keyword evidence="6" id="KW-0175">Coiled coil</keyword>
<keyword evidence="12" id="KW-1185">Reference proteome</keyword>
<evidence type="ECO:0000313" key="11">
    <source>
        <dbReference type="EMBL" id="OAN49123.1"/>
    </source>
</evidence>
<dbReference type="PANTHER" id="PTHR32089">
    <property type="entry name" value="METHYL-ACCEPTING CHEMOTAXIS PROTEIN MCPB"/>
    <property type="match status" value="1"/>
</dbReference>
<dbReference type="PROSITE" id="PS50885">
    <property type="entry name" value="HAMP"/>
    <property type="match status" value="1"/>
</dbReference>
<dbReference type="GO" id="GO:0006935">
    <property type="term" value="P:chemotaxis"/>
    <property type="evidence" value="ECO:0007669"/>
    <property type="project" value="InterPro"/>
</dbReference>
<evidence type="ECO:0000256" key="6">
    <source>
        <dbReference type="SAM" id="Coils"/>
    </source>
</evidence>
<dbReference type="PRINTS" id="PR00260">
    <property type="entry name" value="CHEMTRNSDUCR"/>
</dbReference>
<reference evidence="11 12" key="1">
    <citation type="submission" date="2016-04" db="EMBL/GenBank/DDBJ databases">
        <title>Draft genome sequence of freshwater magnetotactic bacteria Magnetospirillum marisnigri SP-1 and Magnetospirillum moscoviense BB-1.</title>
        <authorList>
            <person name="Koziaeva V."/>
            <person name="Dziuba M.V."/>
            <person name="Ivanov T.M."/>
            <person name="Kuznetsov B."/>
            <person name="Grouzdev D.S."/>
        </authorList>
    </citation>
    <scope>NUCLEOTIDE SEQUENCE [LARGE SCALE GENOMIC DNA]</scope>
    <source>
        <strain evidence="11 12">SP-1</strain>
    </source>
</reference>